<evidence type="ECO:0000256" key="1">
    <source>
        <dbReference type="SAM" id="Phobius"/>
    </source>
</evidence>
<dbReference type="EMBL" id="BEXD01000890">
    <property type="protein sequence ID" value="GBB90895.1"/>
    <property type="molecule type" value="Genomic_DNA"/>
</dbReference>
<feature type="transmembrane region" description="Helical" evidence="1">
    <location>
        <begin position="13"/>
        <end position="31"/>
    </location>
</feature>
<keyword evidence="1" id="KW-0472">Membrane</keyword>
<dbReference type="Proteomes" id="UP000247702">
    <property type="component" value="Unassembled WGS sequence"/>
</dbReference>
<organism evidence="2 3">
    <name type="scientific">Rhizophagus clarus</name>
    <dbReference type="NCBI Taxonomy" id="94130"/>
    <lineage>
        <taxon>Eukaryota</taxon>
        <taxon>Fungi</taxon>
        <taxon>Fungi incertae sedis</taxon>
        <taxon>Mucoromycota</taxon>
        <taxon>Glomeromycotina</taxon>
        <taxon>Glomeromycetes</taxon>
        <taxon>Glomerales</taxon>
        <taxon>Glomeraceae</taxon>
        <taxon>Rhizophagus</taxon>
    </lineage>
</organism>
<feature type="transmembrane region" description="Helical" evidence="1">
    <location>
        <begin position="102"/>
        <end position="123"/>
    </location>
</feature>
<comment type="caution">
    <text evidence="2">The sequence shown here is derived from an EMBL/GenBank/DDBJ whole genome shotgun (WGS) entry which is preliminary data.</text>
</comment>
<gene>
    <name evidence="2" type="ORF">RclHR1_00180033</name>
</gene>
<feature type="transmembrane region" description="Helical" evidence="1">
    <location>
        <begin position="66"/>
        <end position="90"/>
    </location>
</feature>
<feature type="transmembrane region" description="Helical" evidence="1">
    <location>
        <begin position="156"/>
        <end position="176"/>
    </location>
</feature>
<feature type="transmembrane region" description="Helical" evidence="1">
    <location>
        <begin position="289"/>
        <end position="322"/>
    </location>
</feature>
<sequence length="324" mass="35471">MAEMCMVNGNSDIIGPGVRISVYVQGFLAIFKILAEGDEIIESTNLGAFTTFALIVSTLISKDVDYVMLLEVSQLVSVLLISYFSVPILLLKTGGVKNSKKYIACILVLIAYTLSVCHDIWLWVKIKWGLPKECDNVVKYYLLCIPINPVGHLRTFLIVMNAISLPSILIIISVIYKERKDNSGSKRMNEYGSECKCECQCECVKESVIVKESETELSIQRNSILGIWDWGYGQIVAMVLAAGDTLNTTAGLFAFYINEIKEAKEAKEAKGVKAVLHGQVIRTGKAIAALVLFSVPTLLIAIAVIVVIAVVGGVVALVVFFLDH</sequence>
<name>A0A2Z6QMV1_9GLOM</name>
<keyword evidence="1" id="KW-0812">Transmembrane</keyword>
<reference evidence="2 3" key="1">
    <citation type="submission" date="2017-11" db="EMBL/GenBank/DDBJ databases">
        <title>The genome of Rhizophagus clarus HR1 reveals common genetic basis of auxotrophy among arbuscular mycorrhizal fungi.</title>
        <authorList>
            <person name="Kobayashi Y."/>
        </authorList>
    </citation>
    <scope>NUCLEOTIDE SEQUENCE [LARGE SCALE GENOMIC DNA]</scope>
    <source>
        <strain evidence="2 3">HR1</strain>
    </source>
</reference>
<accession>A0A2Z6QMV1</accession>
<keyword evidence="1" id="KW-1133">Transmembrane helix</keyword>
<dbReference type="AlphaFoldDB" id="A0A2Z6QMV1"/>
<evidence type="ECO:0000313" key="3">
    <source>
        <dbReference type="Proteomes" id="UP000247702"/>
    </source>
</evidence>
<keyword evidence="3" id="KW-1185">Reference proteome</keyword>
<proteinExistence type="predicted"/>
<evidence type="ECO:0000313" key="2">
    <source>
        <dbReference type="EMBL" id="GBB90895.1"/>
    </source>
</evidence>
<protein>
    <submittedName>
        <fullName evidence="2">Uncharacterized protein</fullName>
    </submittedName>
</protein>